<dbReference type="AlphaFoldDB" id="A0A1J4VC44"/>
<dbReference type="Gene3D" id="3.30.70.60">
    <property type="match status" value="1"/>
</dbReference>
<name>A0A1J4VC44_9BACT</name>
<evidence type="ECO:0000313" key="2">
    <source>
        <dbReference type="Proteomes" id="UP000183206"/>
    </source>
</evidence>
<comment type="caution">
    <text evidence="1">The sequence shown here is derived from an EMBL/GenBank/DDBJ whole genome shotgun (WGS) entry which is preliminary data.</text>
</comment>
<sequence>MYNNFVSIVLVIASVLVSIVYAIPEYRSMGESRERAHVLDDALNTAAKISDATDDLSKKMAEISPDDLTKISEIIPQEADALRIVNDISRIAAKYGLIMDSPNADKLNEWTADDLRGGVSNQANTNTGLLNGGAINAISLEFSVDSTYNTFISFIDDLEKSLRILDVVSVDFSVESSADQASEKQYTHKVKVITYALNNNPTP</sequence>
<protein>
    <submittedName>
        <fullName evidence="1">Uncharacterized protein</fullName>
    </submittedName>
</protein>
<dbReference type="Proteomes" id="UP000183206">
    <property type="component" value="Unassembled WGS sequence"/>
</dbReference>
<gene>
    <name evidence="1" type="ORF">AUJ44_02780</name>
</gene>
<dbReference type="InterPro" id="IPR014717">
    <property type="entry name" value="Transl_elong_EF1B/ribsomal_bS6"/>
</dbReference>
<organism evidence="1 2">
    <name type="scientific">Candidatus Nomurabacteria bacterium CG1_02_47_685</name>
    <dbReference type="NCBI Taxonomy" id="1805282"/>
    <lineage>
        <taxon>Bacteria</taxon>
        <taxon>Candidatus Nomuraibacteriota</taxon>
    </lineage>
</organism>
<proteinExistence type="predicted"/>
<evidence type="ECO:0000313" key="1">
    <source>
        <dbReference type="EMBL" id="OIO32285.1"/>
    </source>
</evidence>
<accession>A0A1J4VC44</accession>
<dbReference type="STRING" id="1805282.AUJ44_02780"/>
<reference evidence="1 2" key="1">
    <citation type="journal article" date="2016" name="Environ. Microbiol.">
        <title>Genomic resolution of a cold subsurface aquifer community provides metabolic insights for novel microbes adapted to high CO concentrations.</title>
        <authorList>
            <person name="Probst A.J."/>
            <person name="Castelle C.J."/>
            <person name="Singh A."/>
            <person name="Brown C.T."/>
            <person name="Anantharaman K."/>
            <person name="Sharon I."/>
            <person name="Hug L.A."/>
            <person name="Burstein D."/>
            <person name="Emerson J.B."/>
            <person name="Thomas B.C."/>
            <person name="Banfield J.F."/>
        </authorList>
    </citation>
    <scope>NUCLEOTIDE SEQUENCE [LARGE SCALE GENOMIC DNA]</scope>
    <source>
        <strain evidence="1">CG1_02_47_685</strain>
    </source>
</reference>
<dbReference type="EMBL" id="MNVO01000045">
    <property type="protein sequence ID" value="OIO32285.1"/>
    <property type="molecule type" value="Genomic_DNA"/>
</dbReference>